<protein>
    <submittedName>
        <fullName evidence="1">Uncharacterized protein</fullName>
    </submittedName>
</protein>
<organism evidence="1">
    <name type="scientific">marine sediment metagenome</name>
    <dbReference type="NCBI Taxonomy" id="412755"/>
    <lineage>
        <taxon>unclassified sequences</taxon>
        <taxon>metagenomes</taxon>
        <taxon>ecological metagenomes</taxon>
    </lineage>
</organism>
<dbReference type="EMBL" id="LAZR01030418">
    <property type="protein sequence ID" value="KKL56665.1"/>
    <property type="molecule type" value="Genomic_DNA"/>
</dbReference>
<reference evidence="1" key="1">
    <citation type="journal article" date="2015" name="Nature">
        <title>Complex archaea that bridge the gap between prokaryotes and eukaryotes.</title>
        <authorList>
            <person name="Spang A."/>
            <person name="Saw J.H."/>
            <person name="Jorgensen S.L."/>
            <person name="Zaremba-Niedzwiedzka K."/>
            <person name="Martijn J."/>
            <person name="Lind A.E."/>
            <person name="van Eijk R."/>
            <person name="Schleper C."/>
            <person name="Guy L."/>
            <person name="Ettema T.J."/>
        </authorList>
    </citation>
    <scope>NUCLEOTIDE SEQUENCE</scope>
</reference>
<accession>A0A0F9FHB5</accession>
<dbReference type="AlphaFoldDB" id="A0A0F9FHB5"/>
<feature type="non-terminal residue" evidence="1">
    <location>
        <position position="1"/>
    </location>
</feature>
<name>A0A0F9FHB5_9ZZZZ</name>
<comment type="caution">
    <text evidence="1">The sequence shown here is derived from an EMBL/GenBank/DDBJ whole genome shotgun (WGS) entry which is preliminary data.</text>
</comment>
<sequence length="103" mass="11553">GILTYVPVHGGITFARETKFGTVYGFDTAHLDSEKLPRDDHKWIKKQCKIMIDGILKAAEVEDNYLHCKTNKGKAKWAQMIQDINPSEGYNFGVGIKLLSGEL</sequence>
<gene>
    <name evidence="1" type="ORF">LCGC14_2243170</name>
</gene>
<proteinExistence type="predicted"/>
<evidence type="ECO:0000313" key="1">
    <source>
        <dbReference type="EMBL" id="KKL56665.1"/>
    </source>
</evidence>